<evidence type="ECO:0000256" key="1">
    <source>
        <dbReference type="SAM" id="Phobius"/>
    </source>
</evidence>
<feature type="transmembrane region" description="Helical" evidence="1">
    <location>
        <begin position="1207"/>
        <end position="1225"/>
    </location>
</feature>
<comment type="caution">
    <text evidence="2">The sequence shown here is derived from an EMBL/GenBank/DDBJ whole genome shotgun (WGS) entry which is preliminary data.</text>
</comment>
<dbReference type="AlphaFoldDB" id="A0AAW0AA06"/>
<organism evidence="2 3">
    <name type="scientific">Favolaschia claudopus</name>
    <dbReference type="NCBI Taxonomy" id="2862362"/>
    <lineage>
        <taxon>Eukaryota</taxon>
        <taxon>Fungi</taxon>
        <taxon>Dikarya</taxon>
        <taxon>Basidiomycota</taxon>
        <taxon>Agaricomycotina</taxon>
        <taxon>Agaricomycetes</taxon>
        <taxon>Agaricomycetidae</taxon>
        <taxon>Agaricales</taxon>
        <taxon>Marasmiineae</taxon>
        <taxon>Mycenaceae</taxon>
        <taxon>Favolaschia</taxon>
    </lineage>
</organism>
<gene>
    <name evidence="2" type="ORF">R3P38DRAFT_3604514</name>
</gene>
<dbReference type="InterPro" id="IPR011990">
    <property type="entry name" value="TPR-like_helical_dom_sf"/>
</dbReference>
<dbReference type="Proteomes" id="UP001362999">
    <property type="component" value="Unassembled WGS sequence"/>
</dbReference>
<keyword evidence="1" id="KW-0812">Transmembrane</keyword>
<protein>
    <submittedName>
        <fullName evidence="2">Uncharacterized protein</fullName>
    </submittedName>
</protein>
<dbReference type="Gene3D" id="1.25.40.10">
    <property type="entry name" value="Tetratricopeptide repeat domain"/>
    <property type="match status" value="2"/>
</dbReference>
<name>A0AAW0AA06_9AGAR</name>
<sequence>MINPSSPLPSFPSSFWTAPPMDPLSVTTAVITLATFIKDLIELGEGIRSSIEKVGENRRQIRELSQEIVNTLYDLASLTHGKEDVFRGRELLDALEHLKAEMLYVHSTCVKISPVQLPGIRGFKSRLMAWRERDDLERKIASLRERAFSTARTEHVALRIEQKLVVDGMENQVKAHRLEGMMAQVLLNSTFGRHKLGETIAVISSDPTLQSLESQYISAQLRSLMNSLEQLLAGGRLFIQLAPSDDDDDVYLSKYGFINPAILTPSHALIQLLQLIVKINGMPCVVVPLQSMRIAWAQLITQLDGIGMLSEAIAWGQLNIACFRYASKTDFGPRALPVIADRLRRISLAHNRRFETTLAVESSRQSLHLWNQCSEILPCDHSIGKLLSMTLHAENLLRSNQKEAALSTAEDAVFIARAIITELMDCISDAPSLADTEVFEAAQCREAFLVLARVFASLDRHFDSYAAFMEGFQVARRLPVSVDPPSGLNIDSFIDVMCKLAEGGHLSLPMLTECMMLFRDLARIYQYTSSYQFLRLLHALVYFSQQSAPTLCNIRLFLEPGSGSSAPELDIAKPILTDLDVVQDAVWLFYQAPEPSTSPLIKNILVAHFQAAIAVLRDPERISPLDLHRFTCIPLIACWILPLLARPDFSTLLKVLGETIQRFSVNFVVMDWSLFSISLRDMCRHALKVGDHDEGLQLCNHVAEYLACPFNTGHGSATGSQSFLLLRSFIFCDAGRFVDAIQAMQESDSPLFSFHWQVDRSYFLPYLLVRTRLLLRMRRHLEALSVIKRALSAFITKYWTQGPTFDTSLGFFFTELAAVSSHLGHPHKVLENAEKAVEFCRKVKREYADDLEFEVPYYEDIVSLRIHSLNTLSGCQAAAGKSIEALESAQQAVSLYMRTEQQTEGKMVWILRNQESGGNAFFALSRRLAVSGDSEEALANGQKAIELFRELVKVAPRHLPTLANSLRHLASVLQNLGGQDEAIAACEEAVGIMRLVADAETYFLPDLADALEQLAALLLAQEDAGSAVGVTAEAGEARRKFASLPPGPEWLFEKVVDSSDEEELDWWELMEFRDALEDQASEGDETELESDGEYEEYHDALDTPKIVQVTEPEPTVIEEVDSEGQPFSPPAATSHNQDMGLTLVVADSMSAGVIVPVNKLPLGSAEDFPQRQQDPPSAISKTQAVVNDALTRPLTLKLSMQSRPVDVIWWILLAVLFAIFAYTRIA</sequence>
<dbReference type="EMBL" id="JAWWNJ010000077">
    <property type="protein sequence ID" value="KAK7006039.1"/>
    <property type="molecule type" value="Genomic_DNA"/>
</dbReference>
<accession>A0AAW0AA06</accession>
<keyword evidence="1" id="KW-0472">Membrane</keyword>
<evidence type="ECO:0000313" key="2">
    <source>
        <dbReference type="EMBL" id="KAK7006039.1"/>
    </source>
</evidence>
<proteinExistence type="predicted"/>
<evidence type="ECO:0000313" key="3">
    <source>
        <dbReference type="Proteomes" id="UP001362999"/>
    </source>
</evidence>
<keyword evidence="1" id="KW-1133">Transmembrane helix</keyword>
<reference evidence="2 3" key="1">
    <citation type="journal article" date="2024" name="J Genomics">
        <title>Draft genome sequencing and assembly of Favolaschia claudopus CIRM-BRFM 2984 isolated from oak limbs.</title>
        <authorList>
            <person name="Navarro D."/>
            <person name="Drula E."/>
            <person name="Chaduli D."/>
            <person name="Cazenave R."/>
            <person name="Ahrendt S."/>
            <person name="Wang J."/>
            <person name="Lipzen A."/>
            <person name="Daum C."/>
            <person name="Barry K."/>
            <person name="Grigoriev I.V."/>
            <person name="Favel A."/>
            <person name="Rosso M.N."/>
            <person name="Martin F."/>
        </authorList>
    </citation>
    <scope>NUCLEOTIDE SEQUENCE [LARGE SCALE GENOMIC DNA]</scope>
    <source>
        <strain evidence="2 3">CIRM-BRFM 2984</strain>
    </source>
</reference>
<keyword evidence="3" id="KW-1185">Reference proteome</keyword>
<dbReference type="SUPFAM" id="SSF48452">
    <property type="entry name" value="TPR-like"/>
    <property type="match status" value="1"/>
</dbReference>